<evidence type="ECO:0000256" key="5">
    <source>
        <dbReference type="ARBA" id="ARBA00022989"/>
    </source>
</evidence>
<reference evidence="9" key="1">
    <citation type="journal article" date="2014" name="Int. J. Syst. Evol. Microbiol.">
        <title>Complete genome sequence of Corynebacterium casei LMG S-19264T (=DSM 44701T), isolated from a smear-ripened cheese.</title>
        <authorList>
            <consortium name="US DOE Joint Genome Institute (JGI-PGF)"/>
            <person name="Walter F."/>
            <person name="Albersmeier A."/>
            <person name="Kalinowski J."/>
            <person name="Ruckert C."/>
        </authorList>
    </citation>
    <scope>NUCLEOTIDE SEQUENCE</scope>
    <source>
        <strain evidence="9">CGMCC 4.7430</strain>
    </source>
</reference>
<comment type="subcellular location">
    <subcellularLocation>
        <location evidence="1">Cell membrane</location>
        <topology evidence="1">Multi-pass membrane protein</topology>
    </subcellularLocation>
</comment>
<feature type="transmembrane region" description="Helical" evidence="8">
    <location>
        <begin position="243"/>
        <end position="268"/>
    </location>
</feature>
<feature type="transmembrane region" description="Helical" evidence="8">
    <location>
        <begin position="185"/>
        <end position="206"/>
    </location>
</feature>
<organism evidence="9 10">
    <name type="scientific">Nonomuraea glycinis</name>
    <dbReference type="NCBI Taxonomy" id="2047744"/>
    <lineage>
        <taxon>Bacteria</taxon>
        <taxon>Bacillati</taxon>
        <taxon>Actinomycetota</taxon>
        <taxon>Actinomycetes</taxon>
        <taxon>Streptosporangiales</taxon>
        <taxon>Streptosporangiaceae</taxon>
        <taxon>Nonomuraea</taxon>
    </lineage>
</organism>
<feature type="region of interest" description="Disordered" evidence="7">
    <location>
        <begin position="280"/>
        <end position="355"/>
    </location>
</feature>
<evidence type="ECO:0008006" key="11">
    <source>
        <dbReference type="Google" id="ProtNLM"/>
    </source>
</evidence>
<keyword evidence="3" id="KW-1003">Cell membrane</keyword>
<evidence type="ECO:0000256" key="4">
    <source>
        <dbReference type="ARBA" id="ARBA00022692"/>
    </source>
</evidence>
<dbReference type="Gene3D" id="1.10.3720.10">
    <property type="entry name" value="MetI-like"/>
    <property type="match status" value="1"/>
</dbReference>
<evidence type="ECO:0000256" key="2">
    <source>
        <dbReference type="ARBA" id="ARBA00022448"/>
    </source>
</evidence>
<proteinExistence type="predicted"/>
<reference evidence="9" key="2">
    <citation type="submission" date="2020-09" db="EMBL/GenBank/DDBJ databases">
        <authorList>
            <person name="Sun Q."/>
            <person name="Zhou Y."/>
        </authorList>
    </citation>
    <scope>NUCLEOTIDE SEQUENCE</scope>
    <source>
        <strain evidence="9">CGMCC 4.7430</strain>
    </source>
</reference>
<dbReference type="Proteomes" id="UP000660745">
    <property type="component" value="Unassembled WGS sequence"/>
</dbReference>
<dbReference type="EMBL" id="BMNK01000019">
    <property type="protein sequence ID" value="GGP15864.1"/>
    <property type="molecule type" value="Genomic_DNA"/>
</dbReference>
<evidence type="ECO:0000313" key="9">
    <source>
        <dbReference type="EMBL" id="GGP15864.1"/>
    </source>
</evidence>
<feature type="transmembrane region" description="Helical" evidence="8">
    <location>
        <begin position="110"/>
        <end position="130"/>
    </location>
</feature>
<evidence type="ECO:0000256" key="8">
    <source>
        <dbReference type="SAM" id="Phobius"/>
    </source>
</evidence>
<evidence type="ECO:0000256" key="3">
    <source>
        <dbReference type="ARBA" id="ARBA00022475"/>
    </source>
</evidence>
<dbReference type="SUPFAM" id="SSF161098">
    <property type="entry name" value="MetI-like"/>
    <property type="match status" value="1"/>
</dbReference>
<feature type="compositionally biased region" description="Pro residues" evidence="7">
    <location>
        <begin position="287"/>
        <end position="296"/>
    </location>
</feature>
<evidence type="ECO:0000256" key="6">
    <source>
        <dbReference type="ARBA" id="ARBA00023136"/>
    </source>
</evidence>
<feature type="transmembrane region" description="Helical" evidence="8">
    <location>
        <begin position="506"/>
        <end position="528"/>
    </location>
</feature>
<sequence>MTSRTAPQTPPPALGWLLLMPAVFGMLITLVLPTVQTIAFSFRSGGLVGPSESAGLKNYDTILGATGSLWPALGFTLSLTIMPLLVALVVGPLLALALDRAGAWPRRAGRILLALSLVTFSPAAVAVSWLRGLDPAADGLATMVRAFTDPATAPGTFRLVVAAATFGLVCALAVPAFLPALRGGTVTGAMVAVAGVVVLAAVAAGLQTFTLSQALTRGGPLDSTMTIALLQYTVVFQMARLGVGAAIATATGVILGVLGLATALIVVLSGLRIAVTAPPATDEPSPYDQPPPPGWAPPATNETSPYGQPLPPGGAPRATDKAPLYGQPPPPGGAPRATDKAPLYGQPPPPGGRARRPSVVAVVVGVVALLVVTVIAVILAWPWLSALFTPAGPAAPAPSGLRVQLNTWVPALVGALVSVGVAYLGALGIGGLRPLGRHSEWLLLPFAPWLLVGAGPLSVANWNNLRGLGLIDTFVALIPPLLISVPALFVLTLLCKGLVMRTDRDFLSGVVLPSLPMAGILAGAVTLVNAQDLLWPLLVAQDRELATAPVAQVLPLSGFGGGVVEVGVTTPLLVVGLALAVAVAAQLLYLDRLAITVGGDTRSRVPAPPA</sequence>
<keyword evidence="6 8" id="KW-0472">Membrane</keyword>
<comment type="caution">
    <text evidence="9">The sequence shown here is derived from an EMBL/GenBank/DDBJ whole genome shotgun (WGS) entry which is preliminary data.</text>
</comment>
<evidence type="ECO:0000256" key="7">
    <source>
        <dbReference type="SAM" id="MobiDB-lite"/>
    </source>
</evidence>
<dbReference type="GO" id="GO:0005886">
    <property type="term" value="C:plasma membrane"/>
    <property type="evidence" value="ECO:0007669"/>
    <property type="project" value="UniProtKB-SubCell"/>
</dbReference>
<dbReference type="RefSeq" id="WP_189143725.1">
    <property type="nucleotide sequence ID" value="NZ_BMNK01000019.1"/>
</dbReference>
<feature type="transmembrane region" description="Helical" evidence="8">
    <location>
        <begin position="72"/>
        <end position="98"/>
    </location>
</feature>
<feature type="transmembrane region" description="Helical" evidence="8">
    <location>
        <begin position="572"/>
        <end position="590"/>
    </location>
</feature>
<evidence type="ECO:0000256" key="1">
    <source>
        <dbReference type="ARBA" id="ARBA00004651"/>
    </source>
</evidence>
<name>A0A918E8Z2_9ACTN</name>
<dbReference type="PANTHER" id="PTHR30193">
    <property type="entry name" value="ABC TRANSPORTER PERMEASE PROTEIN"/>
    <property type="match status" value="1"/>
</dbReference>
<keyword evidence="2" id="KW-0813">Transport</keyword>
<feature type="transmembrane region" description="Helical" evidence="8">
    <location>
        <begin position="408"/>
        <end position="429"/>
    </location>
</feature>
<dbReference type="AlphaFoldDB" id="A0A918E8Z2"/>
<dbReference type="PANTHER" id="PTHR30193:SF37">
    <property type="entry name" value="INNER MEMBRANE ABC TRANSPORTER PERMEASE PROTEIN YCJO"/>
    <property type="match status" value="1"/>
</dbReference>
<feature type="transmembrane region" description="Helical" evidence="8">
    <location>
        <begin position="441"/>
        <end position="462"/>
    </location>
</feature>
<keyword evidence="4 8" id="KW-0812">Transmembrane</keyword>
<feature type="transmembrane region" description="Helical" evidence="8">
    <location>
        <begin position="359"/>
        <end position="384"/>
    </location>
</feature>
<evidence type="ECO:0000313" key="10">
    <source>
        <dbReference type="Proteomes" id="UP000660745"/>
    </source>
</evidence>
<feature type="transmembrane region" description="Helical" evidence="8">
    <location>
        <begin position="474"/>
        <end position="494"/>
    </location>
</feature>
<dbReference type="InterPro" id="IPR051393">
    <property type="entry name" value="ABC_transporter_permease"/>
</dbReference>
<gene>
    <name evidence="9" type="ORF">GCM10012278_77390</name>
</gene>
<dbReference type="InterPro" id="IPR035906">
    <property type="entry name" value="MetI-like_sf"/>
</dbReference>
<accession>A0A918E8Z2</accession>
<keyword evidence="10" id="KW-1185">Reference proteome</keyword>
<keyword evidence="5 8" id="KW-1133">Transmembrane helix</keyword>
<feature type="transmembrane region" description="Helical" evidence="8">
    <location>
        <begin position="157"/>
        <end position="178"/>
    </location>
</feature>
<feature type="transmembrane region" description="Helical" evidence="8">
    <location>
        <begin position="12"/>
        <end position="32"/>
    </location>
</feature>
<protein>
    <recommendedName>
        <fullName evidence="11">Sugar ABC transporter permease</fullName>
    </recommendedName>
</protein>